<sequence length="167" mass="19323">MEMCNMARITELKNEGPKSKSSPKKVKFYTEEKNNYSGKEINESKYHLKEDEPEQIESLLAFSQRISNLDNNDPLLHLKFENTHSSNIKASTIKVEPVQRKSSKPKQLVKSVSNKYGQNGTYWKKKKDSVSNEEYSNYSKVKGSSKIKRYFPKIISKIENNHKSQAD</sequence>
<reference evidence="2" key="1">
    <citation type="submission" date="2021-03" db="EMBL/GenBank/DDBJ databases">
        <title>Draft genome sequence of rust myrtle Austropuccinia psidii MF-1, a brazilian biotype.</title>
        <authorList>
            <person name="Quecine M.C."/>
            <person name="Pachon D.M.R."/>
            <person name="Bonatelli M.L."/>
            <person name="Correr F.H."/>
            <person name="Franceschini L.M."/>
            <person name="Leite T.F."/>
            <person name="Margarido G.R.A."/>
            <person name="Almeida C.A."/>
            <person name="Ferrarezi J.A."/>
            <person name="Labate C.A."/>
        </authorList>
    </citation>
    <scope>NUCLEOTIDE SEQUENCE</scope>
    <source>
        <strain evidence="2">MF-1</strain>
    </source>
</reference>
<name>A0A9Q3FWB4_9BASI</name>
<organism evidence="2 3">
    <name type="scientific">Austropuccinia psidii MF-1</name>
    <dbReference type="NCBI Taxonomy" id="1389203"/>
    <lineage>
        <taxon>Eukaryota</taxon>
        <taxon>Fungi</taxon>
        <taxon>Dikarya</taxon>
        <taxon>Basidiomycota</taxon>
        <taxon>Pucciniomycotina</taxon>
        <taxon>Pucciniomycetes</taxon>
        <taxon>Pucciniales</taxon>
        <taxon>Sphaerophragmiaceae</taxon>
        <taxon>Austropuccinia</taxon>
    </lineage>
</organism>
<feature type="region of interest" description="Disordered" evidence="1">
    <location>
        <begin position="1"/>
        <end position="25"/>
    </location>
</feature>
<protein>
    <submittedName>
        <fullName evidence="2">Uncharacterized protein</fullName>
    </submittedName>
</protein>
<proteinExistence type="predicted"/>
<dbReference type="Proteomes" id="UP000765509">
    <property type="component" value="Unassembled WGS sequence"/>
</dbReference>
<evidence type="ECO:0000313" key="2">
    <source>
        <dbReference type="EMBL" id="MBW0546274.1"/>
    </source>
</evidence>
<evidence type="ECO:0000256" key="1">
    <source>
        <dbReference type="SAM" id="MobiDB-lite"/>
    </source>
</evidence>
<keyword evidence="3" id="KW-1185">Reference proteome</keyword>
<evidence type="ECO:0000313" key="3">
    <source>
        <dbReference type="Proteomes" id="UP000765509"/>
    </source>
</evidence>
<accession>A0A9Q3FWB4</accession>
<dbReference type="EMBL" id="AVOT02051264">
    <property type="protein sequence ID" value="MBW0546274.1"/>
    <property type="molecule type" value="Genomic_DNA"/>
</dbReference>
<gene>
    <name evidence="2" type="ORF">O181_085989</name>
</gene>
<comment type="caution">
    <text evidence="2">The sequence shown here is derived from an EMBL/GenBank/DDBJ whole genome shotgun (WGS) entry which is preliminary data.</text>
</comment>
<dbReference type="AlphaFoldDB" id="A0A9Q3FWB4"/>